<evidence type="ECO:0000256" key="1">
    <source>
        <dbReference type="SAM" id="SignalP"/>
    </source>
</evidence>
<dbReference type="PROSITE" id="PS00018">
    <property type="entry name" value="EF_HAND_1"/>
    <property type="match status" value="1"/>
</dbReference>
<reference evidence="2 3" key="1">
    <citation type="submission" date="2019-02" db="EMBL/GenBank/DDBJ databases">
        <title>Deep-cultivation of Planctomycetes and their phenomic and genomic characterization uncovers novel biology.</title>
        <authorList>
            <person name="Wiegand S."/>
            <person name="Jogler M."/>
            <person name="Boedeker C."/>
            <person name="Pinto D."/>
            <person name="Vollmers J."/>
            <person name="Rivas-Marin E."/>
            <person name="Kohn T."/>
            <person name="Peeters S.H."/>
            <person name="Heuer A."/>
            <person name="Rast P."/>
            <person name="Oberbeckmann S."/>
            <person name="Bunk B."/>
            <person name="Jeske O."/>
            <person name="Meyerdierks A."/>
            <person name="Storesund J.E."/>
            <person name="Kallscheuer N."/>
            <person name="Luecker S."/>
            <person name="Lage O.M."/>
            <person name="Pohl T."/>
            <person name="Merkel B.J."/>
            <person name="Hornburger P."/>
            <person name="Mueller R.-W."/>
            <person name="Bruemmer F."/>
            <person name="Labrenz M."/>
            <person name="Spormann A.M."/>
            <person name="Op den Camp H."/>
            <person name="Overmann J."/>
            <person name="Amann R."/>
            <person name="Jetten M.S.M."/>
            <person name="Mascher T."/>
            <person name="Medema M.H."/>
            <person name="Devos D.P."/>
            <person name="Kaster A.-K."/>
            <person name="Ovreas L."/>
            <person name="Rohde M."/>
            <person name="Galperin M.Y."/>
            <person name="Jogler C."/>
        </authorList>
    </citation>
    <scope>NUCLEOTIDE SEQUENCE [LARGE SCALE GENOMIC DNA]</scope>
    <source>
        <strain evidence="2 3">Pla175</strain>
    </source>
</reference>
<dbReference type="EMBL" id="CP036291">
    <property type="protein sequence ID" value="QDU89282.1"/>
    <property type="molecule type" value="Genomic_DNA"/>
</dbReference>
<evidence type="ECO:0008006" key="4">
    <source>
        <dbReference type="Google" id="ProtNLM"/>
    </source>
</evidence>
<dbReference type="InterPro" id="IPR018247">
    <property type="entry name" value="EF_Hand_1_Ca_BS"/>
</dbReference>
<feature type="chain" id="PRO_5021832650" description="PEP-CTERM protein-sorting domain-containing protein" evidence="1">
    <location>
        <begin position="29"/>
        <end position="491"/>
    </location>
</feature>
<keyword evidence="3" id="KW-1185">Reference proteome</keyword>
<dbReference type="AlphaFoldDB" id="A0A518DCS0"/>
<accession>A0A518DCS0</accession>
<evidence type="ECO:0000313" key="2">
    <source>
        <dbReference type="EMBL" id="QDU89282.1"/>
    </source>
</evidence>
<protein>
    <recommendedName>
        <fullName evidence="4">PEP-CTERM protein-sorting domain-containing protein</fullName>
    </recommendedName>
</protein>
<name>A0A518DCS0_9BACT</name>
<keyword evidence="1" id="KW-0732">Signal</keyword>
<gene>
    <name evidence="2" type="ORF">Pla175_26710</name>
</gene>
<dbReference type="RefSeq" id="WP_145285495.1">
    <property type="nucleotide sequence ID" value="NZ_CP036291.1"/>
</dbReference>
<dbReference type="OrthoDB" id="250975at2"/>
<dbReference type="Proteomes" id="UP000317429">
    <property type="component" value="Chromosome"/>
</dbReference>
<dbReference type="KEGG" id="pnd:Pla175_26710"/>
<proteinExistence type="predicted"/>
<feature type="signal peptide" evidence="1">
    <location>
        <begin position="1"/>
        <end position="28"/>
    </location>
</feature>
<evidence type="ECO:0000313" key="3">
    <source>
        <dbReference type="Proteomes" id="UP000317429"/>
    </source>
</evidence>
<organism evidence="2 3">
    <name type="scientific">Pirellulimonas nuda</name>
    <dbReference type="NCBI Taxonomy" id="2528009"/>
    <lineage>
        <taxon>Bacteria</taxon>
        <taxon>Pseudomonadati</taxon>
        <taxon>Planctomycetota</taxon>
        <taxon>Planctomycetia</taxon>
        <taxon>Pirellulales</taxon>
        <taxon>Lacipirellulaceae</taxon>
        <taxon>Pirellulimonas</taxon>
    </lineage>
</organism>
<sequence precursor="true">MTFYVAFHRVCLGIAAGLVGLSCQVCFAVDLVAINFEAGSVGAPGSPINGWEFSAVGAGKAPEIGSTGRNFITGTNDEALYIKPFTPGESGSFSGGPPANYQGVVFRPASPLQVPAGSNVYMVMEHFGDFADGGNALKYRFAAGVEGNGSQFLGFDGTSNDTFRQEVSYELRTDATERSMQGQTRTAAGASNSAEYFREAHWDKSDVVGFGAPLNNPVGGNETNNFLDRSYEAAILFRPQPGGTDMETRVANSVGGVRVQDGTFNANGAASANNQAEFATTQVDYIYLAIARYNGQYDGPGGNFDEFTNFSREPSAYSSNANFSVDNPITNPTGYVIDNAANLKLGVKSLRFGIAAPGDFNIDGVVDAADKALAMGNMGLSGATFFDGDNDNDGDVDADDLAIFNLGLAGDYNNDGAVDAADYTVWRDTLGGASIPNETASPGVVDAADYNAWRANFGAPPAPVVGAAVPEPTALVLIALTGVLAGLLRRN</sequence>